<accession>A0ACB8B8W4</accession>
<evidence type="ECO:0000313" key="1">
    <source>
        <dbReference type="EMBL" id="KAH7922019.1"/>
    </source>
</evidence>
<sequence>MPIFDGVYCLLSPSLSPARRTDLQPILDLNDALPAAAQSTRLTHVVTNTPHFDGAHSVKDGVKAVSDRWVDRNVIMGKLQLEQY</sequence>
<evidence type="ECO:0000313" key="2">
    <source>
        <dbReference type="Proteomes" id="UP000790709"/>
    </source>
</evidence>
<protein>
    <submittedName>
        <fullName evidence="1">Uncharacterized protein</fullName>
    </submittedName>
</protein>
<dbReference type="EMBL" id="MU266502">
    <property type="protein sequence ID" value="KAH7922019.1"/>
    <property type="molecule type" value="Genomic_DNA"/>
</dbReference>
<gene>
    <name evidence="1" type="ORF">BV22DRAFT_1131801</name>
</gene>
<reference evidence="1" key="1">
    <citation type="journal article" date="2021" name="New Phytol.">
        <title>Evolutionary innovations through gain and loss of genes in the ectomycorrhizal Boletales.</title>
        <authorList>
            <person name="Wu G."/>
            <person name="Miyauchi S."/>
            <person name="Morin E."/>
            <person name="Kuo A."/>
            <person name="Drula E."/>
            <person name="Varga T."/>
            <person name="Kohler A."/>
            <person name="Feng B."/>
            <person name="Cao Y."/>
            <person name="Lipzen A."/>
            <person name="Daum C."/>
            <person name="Hundley H."/>
            <person name="Pangilinan J."/>
            <person name="Johnson J."/>
            <person name="Barry K."/>
            <person name="LaButti K."/>
            <person name="Ng V."/>
            <person name="Ahrendt S."/>
            <person name="Min B."/>
            <person name="Choi I.G."/>
            <person name="Park H."/>
            <person name="Plett J.M."/>
            <person name="Magnuson J."/>
            <person name="Spatafora J.W."/>
            <person name="Nagy L.G."/>
            <person name="Henrissat B."/>
            <person name="Grigoriev I.V."/>
            <person name="Yang Z.L."/>
            <person name="Xu J."/>
            <person name="Martin F.M."/>
        </authorList>
    </citation>
    <scope>NUCLEOTIDE SEQUENCE</scope>
    <source>
        <strain evidence="1">KUC20120723A-06</strain>
    </source>
</reference>
<proteinExistence type="predicted"/>
<keyword evidence="2" id="KW-1185">Reference proteome</keyword>
<comment type="caution">
    <text evidence="1">The sequence shown here is derived from an EMBL/GenBank/DDBJ whole genome shotgun (WGS) entry which is preliminary data.</text>
</comment>
<organism evidence="1 2">
    <name type="scientific">Leucogyrophana mollusca</name>
    <dbReference type="NCBI Taxonomy" id="85980"/>
    <lineage>
        <taxon>Eukaryota</taxon>
        <taxon>Fungi</taxon>
        <taxon>Dikarya</taxon>
        <taxon>Basidiomycota</taxon>
        <taxon>Agaricomycotina</taxon>
        <taxon>Agaricomycetes</taxon>
        <taxon>Agaricomycetidae</taxon>
        <taxon>Boletales</taxon>
        <taxon>Boletales incertae sedis</taxon>
        <taxon>Leucogyrophana</taxon>
    </lineage>
</organism>
<dbReference type="Proteomes" id="UP000790709">
    <property type="component" value="Unassembled WGS sequence"/>
</dbReference>
<name>A0ACB8B8W4_9AGAM</name>